<comment type="caution">
    <text evidence="3">The sequence shown here is derived from an EMBL/GenBank/DDBJ whole genome shotgun (WGS) entry which is preliminary data.</text>
</comment>
<dbReference type="Gene3D" id="3.40.50.720">
    <property type="entry name" value="NAD(P)-binding Rossmann-like Domain"/>
    <property type="match status" value="1"/>
</dbReference>
<dbReference type="PRINTS" id="PR00081">
    <property type="entry name" value="GDHRDH"/>
</dbReference>
<dbReference type="Proteomes" id="UP001139150">
    <property type="component" value="Unassembled WGS sequence"/>
</dbReference>
<organism evidence="3 4">
    <name type="scientific">Halalkalibacter alkaliphilus</name>
    <dbReference type="NCBI Taxonomy" id="2917993"/>
    <lineage>
        <taxon>Bacteria</taxon>
        <taxon>Bacillati</taxon>
        <taxon>Bacillota</taxon>
        <taxon>Bacilli</taxon>
        <taxon>Bacillales</taxon>
        <taxon>Bacillaceae</taxon>
        <taxon>Halalkalibacter</taxon>
    </lineage>
</organism>
<dbReference type="RefSeq" id="WP_250098466.1">
    <property type="nucleotide sequence ID" value="NZ_JAKRYL010000033.1"/>
</dbReference>
<keyword evidence="4" id="KW-1185">Reference proteome</keyword>
<dbReference type="PANTHER" id="PTHR42760">
    <property type="entry name" value="SHORT-CHAIN DEHYDROGENASES/REDUCTASES FAMILY MEMBER"/>
    <property type="match status" value="1"/>
</dbReference>
<gene>
    <name evidence="3" type="ORF">MF646_21035</name>
</gene>
<protein>
    <submittedName>
        <fullName evidence="3">SDR family oxidoreductase</fullName>
    </submittedName>
</protein>
<dbReference type="AlphaFoldDB" id="A0A9X2CWG0"/>
<dbReference type="GO" id="GO:0016616">
    <property type="term" value="F:oxidoreductase activity, acting on the CH-OH group of donors, NAD or NADP as acceptor"/>
    <property type="evidence" value="ECO:0007669"/>
    <property type="project" value="TreeGrafter"/>
</dbReference>
<dbReference type="FunFam" id="3.40.50.720:FF:000084">
    <property type="entry name" value="Short-chain dehydrogenase reductase"/>
    <property type="match status" value="1"/>
</dbReference>
<keyword evidence="2" id="KW-0560">Oxidoreductase</keyword>
<dbReference type="GO" id="GO:0008206">
    <property type="term" value="P:bile acid metabolic process"/>
    <property type="evidence" value="ECO:0007669"/>
    <property type="project" value="UniProtKB-ARBA"/>
</dbReference>
<evidence type="ECO:0000256" key="1">
    <source>
        <dbReference type="ARBA" id="ARBA00006484"/>
    </source>
</evidence>
<evidence type="ECO:0000313" key="4">
    <source>
        <dbReference type="Proteomes" id="UP001139150"/>
    </source>
</evidence>
<sequence>MSRLEGKGVIITGATGGIGRATASRFAQEGANLMLIDVNKEKLVELKSQIETKYKRIETQTLALDISAEESWGAIYNKFFEDFDKVDVLVNNAGIGGQEGLLETSMERWESFININLRSVFLGMQRFIPSMIESGGGSIINISSIFALIGSGKNAAYHASKGGINGLTKTTAVEFAKHRIRVNTIHPGVIKTPMTERKLQDEAIYKQYKSLTPWPEFGEPLDIANGALFLASDESAFVTGTELVIDGGYTSQ</sequence>
<dbReference type="SUPFAM" id="SSF51735">
    <property type="entry name" value="NAD(P)-binding Rossmann-fold domains"/>
    <property type="match status" value="1"/>
</dbReference>
<dbReference type="EMBL" id="JAKRYL010000033">
    <property type="protein sequence ID" value="MCL7749606.1"/>
    <property type="molecule type" value="Genomic_DNA"/>
</dbReference>
<dbReference type="InterPro" id="IPR036291">
    <property type="entry name" value="NAD(P)-bd_dom_sf"/>
</dbReference>
<accession>A0A9X2CWG0</accession>
<reference evidence="3" key="1">
    <citation type="submission" date="2022-02" db="EMBL/GenBank/DDBJ databases">
        <title>Halalkalibacter sp. nov. isolated from Lonar Lake, India.</title>
        <authorList>
            <person name="Joshi A."/>
            <person name="Thite S."/>
            <person name="Lodha T."/>
        </authorList>
    </citation>
    <scope>NUCLEOTIDE SEQUENCE</scope>
    <source>
        <strain evidence="3">MEB205</strain>
    </source>
</reference>
<dbReference type="PRINTS" id="PR00080">
    <property type="entry name" value="SDRFAMILY"/>
</dbReference>
<dbReference type="NCBIfam" id="NF005559">
    <property type="entry name" value="PRK07231.1"/>
    <property type="match status" value="1"/>
</dbReference>
<proteinExistence type="inferred from homology"/>
<name>A0A9X2CWG0_9BACI</name>
<evidence type="ECO:0000313" key="3">
    <source>
        <dbReference type="EMBL" id="MCL7749606.1"/>
    </source>
</evidence>
<evidence type="ECO:0000256" key="2">
    <source>
        <dbReference type="ARBA" id="ARBA00023002"/>
    </source>
</evidence>
<dbReference type="InterPro" id="IPR002347">
    <property type="entry name" value="SDR_fam"/>
</dbReference>
<dbReference type="Pfam" id="PF13561">
    <property type="entry name" value="adh_short_C2"/>
    <property type="match status" value="1"/>
</dbReference>
<comment type="similarity">
    <text evidence="1">Belongs to the short-chain dehydrogenases/reductases (SDR) family.</text>
</comment>